<dbReference type="OMA" id="KFIEWQF"/>
<organism evidence="14 16">
    <name type="scientific">Rozella allomycis (strain CSF55)</name>
    <dbReference type="NCBI Taxonomy" id="988480"/>
    <lineage>
        <taxon>Eukaryota</taxon>
        <taxon>Fungi</taxon>
        <taxon>Fungi incertae sedis</taxon>
        <taxon>Cryptomycota</taxon>
        <taxon>Cryptomycota incertae sedis</taxon>
        <taxon>Rozella</taxon>
    </lineage>
</organism>
<reference evidence="17" key="2">
    <citation type="journal article" date="2018" name="Nat. Microbiol.">
        <title>Leveraging single-cell genomics to expand the fungal tree of life.</title>
        <authorList>
            <person name="Ahrendt S.R."/>
            <person name="Quandt C.A."/>
            <person name="Ciobanu D."/>
            <person name="Clum A."/>
            <person name="Salamov A."/>
            <person name="Andreopoulos B."/>
            <person name="Cheng J.F."/>
            <person name="Woyke T."/>
            <person name="Pelin A."/>
            <person name="Henrissat B."/>
            <person name="Reynolds N.K."/>
            <person name="Benny G.L."/>
            <person name="Smith M.E."/>
            <person name="James T.Y."/>
            <person name="Grigoriev I.V."/>
        </authorList>
    </citation>
    <scope>NUCLEOTIDE SEQUENCE [LARGE SCALE GENOMIC DNA]</scope>
    <source>
        <strain evidence="17">CSF55</strain>
    </source>
</reference>
<dbReference type="SUPFAM" id="SSF47323">
    <property type="entry name" value="Anticodon-binding domain of a subclass of class I aminoacyl-tRNA synthetases"/>
    <property type="match status" value="1"/>
</dbReference>
<keyword evidence="6" id="KW-0067">ATP-binding</keyword>
<dbReference type="Proteomes" id="UP000030755">
    <property type="component" value="Unassembled WGS sequence"/>
</dbReference>
<dbReference type="AlphaFoldDB" id="A0A075AMW7"/>
<dbReference type="GO" id="GO:0005737">
    <property type="term" value="C:cytoplasm"/>
    <property type="evidence" value="ECO:0007669"/>
    <property type="project" value="UniProtKB-SubCell"/>
</dbReference>
<dbReference type="GO" id="GO:0005524">
    <property type="term" value="F:ATP binding"/>
    <property type="evidence" value="ECO:0007669"/>
    <property type="project" value="UniProtKB-KW"/>
</dbReference>
<dbReference type="InterPro" id="IPR055416">
    <property type="entry name" value="RBD_LARS1"/>
</dbReference>
<dbReference type="EC" id="6.1.1.4" evidence="3"/>
<evidence type="ECO:0000256" key="2">
    <source>
        <dbReference type="ARBA" id="ARBA00005594"/>
    </source>
</evidence>
<dbReference type="GO" id="GO:0006429">
    <property type="term" value="P:leucyl-tRNA aminoacylation"/>
    <property type="evidence" value="ECO:0007669"/>
    <property type="project" value="EnsemblFungi"/>
</dbReference>
<dbReference type="NCBIfam" id="TIGR00395">
    <property type="entry name" value="leuS_arch"/>
    <property type="match status" value="1"/>
</dbReference>
<protein>
    <recommendedName>
        <fullName evidence="3">leucine--tRNA ligase</fullName>
        <ecNumber evidence="3">6.1.1.4</ecNumber>
    </recommendedName>
    <alternativeName>
        <fullName evidence="9">Leucyl-tRNA synthetase</fullName>
    </alternativeName>
</protein>
<comment type="subcellular location">
    <subcellularLocation>
        <location evidence="1">Cytoplasm</location>
    </subcellularLocation>
</comment>
<dbReference type="NCBIfam" id="NF008957">
    <property type="entry name" value="PRK12300.1"/>
    <property type="match status" value="1"/>
</dbReference>
<evidence type="ECO:0000256" key="5">
    <source>
        <dbReference type="ARBA" id="ARBA00022741"/>
    </source>
</evidence>
<evidence type="ECO:0000256" key="6">
    <source>
        <dbReference type="ARBA" id="ARBA00022840"/>
    </source>
</evidence>
<keyword evidence="7" id="KW-0648">Protein biosynthesis</keyword>
<evidence type="ECO:0000313" key="14">
    <source>
        <dbReference type="EMBL" id="EPZ31038.1"/>
    </source>
</evidence>
<dbReference type="Pfam" id="PF08264">
    <property type="entry name" value="Anticodon_1"/>
    <property type="match status" value="1"/>
</dbReference>
<dbReference type="FunFam" id="3.90.740.10:FF:000001">
    <property type="entry name" value="Leucine--tRNA ligase, cytoplasmic"/>
    <property type="match status" value="1"/>
</dbReference>
<dbReference type="CDD" id="cd07959">
    <property type="entry name" value="Anticodon_Ia_Leu_AEc"/>
    <property type="match status" value="1"/>
</dbReference>
<evidence type="ECO:0000259" key="13">
    <source>
        <dbReference type="Pfam" id="PF24810"/>
    </source>
</evidence>
<dbReference type="GO" id="GO:1990825">
    <property type="term" value="F:sequence-specific mRNA binding"/>
    <property type="evidence" value="ECO:0007669"/>
    <property type="project" value="EnsemblFungi"/>
</dbReference>
<gene>
    <name evidence="14" type="ORF">O9G_001512</name>
    <name evidence="15" type="ORF">ROZALSC1DRAFT_28081</name>
</gene>
<comment type="catalytic activity">
    <reaction evidence="10">
        <text>tRNA(Leu) + L-leucine + ATP = L-leucyl-tRNA(Leu) + AMP + diphosphate</text>
        <dbReference type="Rhea" id="RHEA:11688"/>
        <dbReference type="Rhea" id="RHEA-COMP:9613"/>
        <dbReference type="Rhea" id="RHEA-COMP:9622"/>
        <dbReference type="ChEBI" id="CHEBI:30616"/>
        <dbReference type="ChEBI" id="CHEBI:33019"/>
        <dbReference type="ChEBI" id="CHEBI:57427"/>
        <dbReference type="ChEBI" id="CHEBI:78442"/>
        <dbReference type="ChEBI" id="CHEBI:78494"/>
        <dbReference type="ChEBI" id="CHEBI:456215"/>
        <dbReference type="EC" id="6.1.1.4"/>
    </reaction>
</comment>
<name>A0A075AMW7_ROZAC</name>
<reference evidence="15" key="3">
    <citation type="submission" date="2018-08" db="EMBL/GenBank/DDBJ databases">
        <title>Leveraging single-cell genomics to expand the Fungal Tree of Life.</title>
        <authorList>
            <consortium name="DOE Joint Genome Institute"/>
            <person name="Ahrendt S.R."/>
            <person name="Quandt C.A."/>
            <person name="Ciobanu D."/>
            <person name="Clum A."/>
            <person name="Salamov A."/>
            <person name="Andreopoulos B."/>
            <person name="Cheng J.-F."/>
            <person name="Woyke T."/>
            <person name="Pelin A."/>
            <person name="Henrissat B."/>
            <person name="Reynolds N."/>
            <person name="Benny G.L."/>
            <person name="Smith M.E."/>
            <person name="James T.Y."/>
            <person name="Grigoriev I.V."/>
        </authorList>
    </citation>
    <scope>NUCLEOTIDE SEQUENCE</scope>
    <source>
        <strain evidence="15">CSF55</strain>
    </source>
</reference>
<dbReference type="InterPro" id="IPR009008">
    <property type="entry name" value="Val/Leu/Ile-tRNA-synth_edit"/>
</dbReference>
<accession>A0A075AMW7</accession>
<dbReference type="InterPro" id="IPR009080">
    <property type="entry name" value="tRNAsynth_Ia_anticodon-bd"/>
</dbReference>
<feature type="domain" description="Methionyl/Valyl/Leucyl/Isoleucyl-tRNA synthetase anticodon-binding" evidence="12">
    <location>
        <begin position="788"/>
        <end position="914"/>
    </location>
</feature>
<keyword evidence="16" id="KW-1185">Reference proteome</keyword>
<reference evidence="14 16" key="1">
    <citation type="journal article" date="2013" name="Curr. Biol.">
        <title>Shared signatures of parasitism and phylogenomics unite Cryptomycota and microsporidia.</title>
        <authorList>
            <person name="James T.Y."/>
            <person name="Pelin A."/>
            <person name="Bonen L."/>
            <person name="Ahrendt S."/>
            <person name="Sain D."/>
            <person name="Corradi N."/>
            <person name="Stajich J.E."/>
        </authorList>
    </citation>
    <scope>NUCLEOTIDE SEQUENCE [LARGE SCALE GENOMIC DNA]</scope>
    <source>
        <strain evidence="14">CSF55</strain>
        <strain evidence="14">CSF55</strain>
    </source>
</reference>
<sequence>MSSAPKSTARRDRLVAIEREIQEYWDKEKIFETEAPGKDEPFVEKFMGTFPFPYMNGRLHLGHSFSLSKLEFATGYERLRGKRALLPFGFHCTGMPIKACADKLKREIEEYGNPPVFPKEVVEEEEEVNENVDPTKIKKKHGKALAKSSGAKYQWDIMLSLGIPESEIPKFAESEYWLQYFPPMAIEDLKRFGLKADWRRSFITTDVNPYFDSFVRWQFNKLKEAGKIKFGKRYTIYSEKDGQPCMDHDRQSGEGVGPQEYTIILIKVVGGGNEKMKKLMQGNKVYLAAATLRPETMYGQTNCWIGPDIEYGAYRAADGSVYVCTERSAKNMSFQGLSREVGKVELIETFNGKELLGLELEAPLAEHKIIYSLPMMSVSAKKGTGVVTCVPSDSPDDYAALRDLKQKEALREKFGIKAEWVIPFEPIPIIETPTYGNVCAKVIVEELKITSQNDRPKLDLAKELAYKEGFYKGKIIIGEYKGEMVSEVKVKIRQELINKGTALIYYEPEKVVMSRSGDECVVALVDQWYVDYGEEEWRKQTEECLRGMNCYHEETRNKFISTLGWLNQWACSRSYGLGSRLPWDEQYLIESLSDSTIYMAFYTISHYLQSNVNGSEMGIGKIKPEQMTDKVWDYIFCNKECPETDINKEVLEKMKREFEYFYPLDLRVSGKDLVPNHLTFFLYNHTAIFEDKYWPKAVRANGHLKLNGEKMSKSTGNFLTLKDAIDKFSADACRLALAVGDQVEDANFEESNANAAILRLYTFMEFSQEVYEKPELFRSESEEFNFHDRVFENEINKSIKLTNEAFEQMTFAEAMKHGLYELANAKDRYKDYVGGKMHYKLAKRFVLVQCLLLSPISSHITEYIYRNVMGYSSSILNASFPEISQIDDSILIANEFLQSTITKIRQSLEKELKKTKKSIPVINSLTILVAKDFPIWQKSIFDILSSFYDKNSNLFTAEMDVIVKTIMKSENAKKGGKLAVPFTSKMKKLVDQHGDISILYKPLPFNEMNTLVENIEFIKSKMDSRIVNVSIEFAKDDATTVPGEPDLSWSFK</sequence>
<keyword evidence="5" id="KW-0547">Nucleotide-binding</keyword>
<evidence type="ECO:0000256" key="4">
    <source>
        <dbReference type="ARBA" id="ARBA00022598"/>
    </source>
</evidence>
<dbReference type="STRING" id="988480.A0A075AMW7"/>
<dbReference type="EMBL" id="KE561324">
    <property type="protein sequence ID" value="EPZ31038.1"/>
    <property type="molecule type" value="Genomic_DNA"/>
</dbReference>
<keyword evidence="8 14" id="KW-0030">Aminoacyl-tRNA synthetase</keyword>
<dbReference type="Pfam" id="PF00133">
    <property type="entry name" value="tRNA-synt_1"/>
    <property type="match status" value="2"/>
</dbReference>
<dbReference type="Pfam" id="PF24810">
    <property type="entry name" value="RBD_LARS1"/>
    <property type="match status" value="1"/>
</dbReference>
<evidence type="ECO:0000256" key="10">
    <source>
        <dbReference type="ARBA" id="ARBA00047469"/>
    </source>
</evidence>
<dbReference type="GO" id="GO:1903432">
    <property type="term" value="P:regulation of TORC1 signaling"/>
    <property type="evidence" value="ECO:0007669"/>
    <property type="project" value="EnsemblFungi"/>
</dbReference>
<dbReference type="PANTHER" id="PTHR45794:SF1">
    <property type="entry name" value="LEUCINE--TRNA LIGASE, CYTOPLASMIC"/>
    <property type="match status" value="1"/>
</dbReference>
<dbReference type="Gene3D" id="3.40.50.620">
    <property type="entry name" value="HUPs"/>
    <property type="match status" value="1"/>
</dbReference>
<dbReference type="SUPFAM" id="SSF50677">
    <property type="entry name" value="ValRS/IleRS/LeuRS editing domain"/>
    <property type="match status" value="1"/>
</dbReference>
<evidence type="ECO:0000256" key="3">
    <source>
        <dbReference type="ARBA" id="ARBA00013164"/>
    </source>
</evidence>
<dbReference type="PANTHER" id="PTHR45794">
    <property type="entry name" value="LEUCYL-TRNA SYNTHETASE"/>
    <property type="match status" value="1"/>
</dbReference>
<feature type="domain" description="Leucine--tRNA ligase RagD-binding" evidence="13">
    <location>
        <begin position="929"/>
        <end position="995"/>
    </location>
</feature>
<dbReference type="InterPro" id="IPR002300">
    <property type="entry name" value="aa-tRNA-synth_Ia"/>
</dbReference>
<dbReference type="EMBL" id="ML005065">
    <property type="protein sequence ID" value="RKP20427.1"/>
    <property type="molecule type" value="Genomic_DNA"/>
</dbReference>
<dbReference type="Gene3D" id="3.90.740.10">
    <property type="entry name" value="Valyl/Leucyl/Isoleucyl-tRNA synthetase, editing domain"/>
    <property type="match status" value="1"/>
</dbReference>
<dbReference type="InterPro" id="IPR004493">
    <property type="entry name" value="Leu-tRNA-synth_Ia_arc/euk"/>
</dbReference>
<dbReference type="GO" id="GO:0002161">
    <property type="term" value="F:aminoacyl-tRNA deacylase activity"/>
    <property type="evidence" value="ECO:0007669"/>
    <property type="project" value="InterPro"/>
</dbReference>
<dbReference type="OrthoDB" id="10249672at2759"/>
<dbReference type="Proteomes" id="UP000281549">
    <property type="component" value="Unassembled WGS sequence"/>
</dbReference>
<dbReference type="HOGENOM" id="CLU_004174_1_1_1"/>
<dbReference type="GO" id="GO:0004823">
    <property type="term" value="F:leucine-tRNA ligase activity"/>
    <property type="evidence" value="ECO:0007669"/>
    <property type="project" value="UniProtKB-EC"/>
</dbReference>
<evidence type="ECO:0000313" key="15">
    <source>
        <dbReference type="EMBL" id="RKP20427.1"/>
    </source>
</evidence>
<evidence type="ECO:0000313" key="16">
    <source>
        <dbReference type="Proteomes" id="UP000030755"/>
    </source>
</evidence>
<evidence type="ECO:0000256" key="9">
    <source>
        <dbReference type="ARBA" id="ARBA00030520"/>
    </source>
</evidence>
<feature type="domain" description="Aminoacyl-tRNA synthetase class Ia" evidence="11">
    <location>
        <begin position="186"/>
        <end position="748"/>
    </location>
</feature>
<dbReference type="InterPro" id="IPR013155">
    <property type="entry name" value="M/V/L/I-tRNA-synth_anticd-bd"/>
</dbReference>
<dbReference type="InterPro" id="IPR014729">
    <property type="entry name" value="Rossmann-like_a/b/a_fold"/>
</dbReference>
<evidence type="ECO:0000259" key="11">
    <source>
        <dbReference type="Pfam" id="PF00133"/>
    </source>
</evidence>
<evidence type="ECO:0000259" key="12">
    <source>
        <dbReference type="Pfam" id="PF08264"/>
    </source>
</evidence>
<feature type="domain" description="Aminoacyl-tRNA synthetase class Ia" evidence="11">
    <location>
        <begin position="21"/>
        <end position="103"/>
    </location>
</feature>
<keyword evidence="4 14" id="KW-0436">Ligase</keyword>
<dbReference type="SUPFAM" id="SSF52374">
    <property type="entry name" value="Nucleotidylyl transferase"/>
    <property type="match status" value="1"/>
</dbReference>
<evidence type="ECO:0000256" key="7">
    <source>
        <dbReference type="ARBA" id="ARBA00022917"/>
    </source>
</evidence>
<evidence type="ECO:0000256" key="8">
    <source>
        <dbReference type="ARBA" id="ARBA00023146"/>
    </source>
</evidence>
<dbReference type="Gene3D" id="1.10.730.10">
    <property type="entry name" value="Isoleucyl-tRNA Synthetase, Domain 1"/>
    <property type="match status" value="1"/>
</dbReference>
<evidence type="ECO:0000256" key="1">
    <source>
        <dbReference type="ARBA" id="ARBA00004496"/>
    </source>
</evidence>
<proteinExistence type="inferred from homology"/>
<evidence type="ECO:0000313" key="17">
    <source>
        <dbReference type="Proteomes" id="UP000281549"/>
    </source>
</evidence>
<comment type="similarity">
    <text evidence="2">Belongs to the class-I aminoacyl-tRNA synthetase family.</text>
</comment>